<reference evidence="1 2" key="1">
    <citation type="submission" date="2019-02" db="EMBL/GenBank/DDBJ databases">
        <title>Pedobacter sp. RP-3-8 sp. nov., isolated from Arctic soil.</title>
        <authorList>
            <person name="Dahal R.H."/>
        </authorList>
    </citation>
    <scope>NUCLEOTIDE SEQUENCE [LARGE SCALE GENOMIC DNA]</scope>
    <source>
        <strain evidence="1 2">RP-3-8</strain>
    </source>
</reference>
<dbReference type="EMBL" id="SJSM01000012">
    <property type="protein sequence ID" value="TCC93073.1"/>
    <property type="molecule type" value="Genomic_DNA"/>
</dbReference>
<dbReference type="PIRSF" id="PIRSF008546">
    <property type="entry name" value="UCP008546"/>
    <property type="match status" value="1"/>
</dbReference>
<dbReference type="SUPFAM" id="SSF140736">
    <property type="entry name" value="Rv1873-like"/>
    <property type="match status" value="1"/>
</dbReference>
<dbReference type="OrthoDB" id="9801870at2"/>
<proteinExistence type="predicted"/>
<comment type="caution">
    <text evidence="1">The sequence shown here is derived from an EMBL/GenBank/DDBJ whole genome shotgun (WGS) entry which is preliminary data.</text>
</comment>
<dbReference type="Gene3D" id="1.25.40.380">
    <property type="entry name" value="Protein of unknown function DUF1810"/>
    <property type="match status" value="1"/>
</dbReference>
<keyword evidence="2" id="KW-1185">Reference proteome</keyword>
<evidence type="ECO:0000313" key="1">
    <source>
        <dbReference type="EMBL" id="TCC93073.1"/>
    </source>
</evidence>
<dbReference type="AlphaFoldDB" id="A0A4R0N1B1"/>
<dbReference type="RefSeq" id="WP_131610448.1">
    <property type="nucleotide sequence ID" value="NZ_SJSM01000012.1"/>
</dbReference>
<organism evidence="1 2">
    <name type="scientific">Pedobacter hiemivivus</name>
    <dbReference type="NCBI Taxonomy" id="2530454"/>
    <lineage>
        <taxon>Bacteria</taxon>
        <taxon>Pseudomonadati</taxon>
        <taxon>Bacteroidota</taxon>
        <taxon>Sphingobacteriia</taxon>
        <taxon>Sphingobacteriales</taxon>
        <taxon>Sphingobacteriaceae</taxon>
        <taxon>Pedobacter</taxon>
    </lineage>
</organism>
<dbReference type="Proteomes" id="UP000291117">
    <property type="component" value="Unassembled WGS sequence"/>
</dbReference>
<sequence>MKSHNLERFIAAQKSVYQTALNELKAGKKQSHWMWYIFPQIQGLGYTEISKRYAIQDLDEAAEYLEHRMLGPRLILLSRVLLGLETSDAHKIFGSPDDLKLKSCMTLFSQVPGADPVFGLVLKKFFNGLKDHITLKILNLQSQN</sequence>
<dbReference type="Pfam" id="PF08837">
    <property type="entry name" value="DUF1810"/>
    <property type="match status" value="1"/>
</dbReference>
<evidence type="ECO:0000313" key="2">
    <source>
        <dbReference type="Proteomes" id="UP000291117"/>
    </source>
</evidence>
<protein>
    <submittedName>
        <fullName evidence="1">DUF1810 domain-containing protein</fullName>
    </submittedName>
</protein>
<gene>
    <name evidence="1" type="ORF">EZ444_17545</name>
</gene>
<name>A0A4R0N1B1_9SPHI</name>
<dbReference type="InterPro" id="IPR036287">
    <property type="entry name" value="Rv1873-like_sf"/>
</dbReference>
<dbReference type="InterPro" id="IPR014937">
    <property type="entry name" value="DUF1810"/>
</dbReference>
<accession>A0A4R0N1B1</accession>